<accession>A0AAW1S542</accession>
<dbReference type="InterPro" id="IPR027417">
    <property type="entry name" value="P-loop_NTPase"/>
</dbReference>
<dbReference type="Proteomes" id="UP001438707">
    <property type="component" value="Unassembled WGS sequence"/>
</dbReference>
<dbReference type="Gene3D" id="3.40.50.300">
    <property type="entry name" value="P-loop containing nucleotide triphosphate hydrolases"/>
    <property type="match status" value="1"/>
</dbReference>
<keyword evidence="3" id="KW-1185">Reference proteome</keyword>
<evidence type="ECO:0000256" key="1">
    <source>
        <dbReference type="SAM" id="MobiDB-lite"/>
    </source>
</evidence>
<protein>
    <submittedName>
        <fullName evidence="2">Uncharacterized protein</fullName>
    </submittedName>
</protein>
<name>A0AAW1S542_9CHLO</name>
<proteinExistence type="predicted"/>
<evidence type="ECO:0000313" key="2">
    <source>
        <dbReference type="EMBL" id="KAK9841379.1"/>
    </source>
</evidence>
<evidence type="ECO:0000313" key="3">
    <source>
        <dbReference type="Proteomes" id="UP001438707"/>
    </source>
</evidence>
<feature type="compositionally biased region" description="Low complexity" evidence="1">
    <location>
        <begin position="133"/>
        <end position="152"/>
    </location>
</feature>
<organism evidence="2 3">
    <name type="scientific">Apatococcus lobatus</name>
    <dbReference type="NCBI Taxonomy" id="904363"/>
    <lineage>
        <taxon>Eukaryota</taxon>
        <taxon>Viridiplantae</taxon>
        <taxon>Chlorophyta</taxon>
        <taxon>core chlorophytes</taxon>
        <taxon>Trebouxiophyceae</taxon>
        <taxon>Chlorellales</taxon>
        <taxon>Chlorellaceae</taxon>
        <taxon>Apatococcus</taxon>
    </lineage>
</organism>
<gene>
    <name evidence="2" type="ORF">WJX74_004841</name>
</gene>
<dbReference type="SUPFAM" id="SSF52540">
    <property type="entry name" value="P-loop containing nucleoside triphosphate hydrolases"/>
    <property type="match status" value="1"/>
</dbReference>
<dbReference type="EMBL" id="JALJOS010000003">
    <property type="protein sequence ID" value="KAK9841379.1"/>
    <property type="molecule type" value="Genomic_DNA"/>
</dbReference>
<reference evidence="2 3" key="1">
    <citation type="journal article" date="2024" name="Nat. Commun.">
        <title>Phylogenomics reveals the evolutionary origins of lichenization in chlorophyte algae.</title>
        <authorList>
            <person name="Puginier C."/>
            <person name="Libourel C."/>
            <person name="Otte J."/>
            <person name="Skaloud P."/>
            <person name="Haon M."/>
            <person name="Grisel S."/>
            <person name="Petersen M."/>
            <person name="Berrin J.G."/>
            <person name="Delaux P.M."/>
            <person name="Dal Grande F."/>
            <person name="Keller J."/>
        </authorList>
    </citation>
    <scope>NUCLEOTIDE SEQUENCE [LARGE SCALE GENOMIC DNA]</scope>
    <source>
        <strain evidence="2 3">SAG 2145</strain>
    </source>
</reference>
<feature type="region of interest" description="Disordered" evidence="1">
    <location>
        <begin position="133"/>
        <end position="153"/>
    </location>
</feature>
<comment type="caution">
    <text evidence="2">The sequence shown here is derived from an EMBL/GenBank/DDBJ whole genome shotgun (WGS) entry which is preliminary data.</text>
</comment>
<dbReference type="AlphaFoldDB" id="A0AAW1S542"/>
<sequence length="256" mass="27698">MDRHANVKHYYVAVGNQDSKLPTVLDLLLALQSRPLSIGIVCGSRDGLDKLAQSLQTLRSTEIHILHSDLPAEERLALLAEFQRRIAEPEEAAAATSLLELPECNLAAEAQNDSGAPTIDYVHQALYGSPSQPAAAAAANTGTTQASASTQPVSRKQRQLAEVLLVTDACLRALEEDSAPLNLPLLIHFDLPIRKDAWLRRLGWVLGSKAQKGRSSGIAMYCIVAGEAADFRIVEGFLASGRIEVMPVQVEEIFVQ</sequence>